<proteinExistence type="predicted"/>
<accession>A0A5K3F734</accession>
<dbReference type="PROSITE" id="PS50003">
    <property type="entry name" value="PH_DOMAIN"/>
    <property type="match status" value="1"/>
</dbReference>
<dbReference type="SUPFAM" id="SSF50729">
    <property type="entry name" value="PH domain-like"/>
    <property type="match status" value="1"/>
</dbReference>
<evidence type="ECO:0000256" key="1">
    <source>
        <dbReference type="SAM" id="MobiDB-lite"/>
    </source>
</evidence>
<reference evidence="3" key="1">
    <citation type="submission" date="2019-11" db="UniProtKB">
        <authorList>
            <consortium name="WormBaseParasite"/>
        </authorList>
    </citation>
    <scope>IDENTIFICATION</scope>
</reference>
<dbReference type="WBParaSite" id="MCU_005955-RH">
    <property type="protein sequence ID" value="MCU_005955-RH"/>
    <property type="gene ID" value="MCU_005955"/>
</dbReference>
<sequence>MASVLKEGSLEKWSNSKRLFYPVYGKLLSTGYFQWFDSVSSSSPKRSIDIRAVSAFLAFGQVLHQVPCKPSALAECDINRSFGVPHEAHQATAVSFFRCASQAELDSWMNAVNTILFGGKDLNPGVTSVQIPQTASGPYQSYAPPIGGYPPQGTVAPPPLPVAFDAYPGAGQPVGYPPPVPPPPMANYGPSAVPIGAPMGGSPYGQPPPPPQPNYAGYQPSAPGAVPPGPSYGYAQPQAPQQPYMFDKKGKPYTIVYKDGKPKKRSGRRPLSVWRREQPQATSRARCSAVWGAPSATVWVAGGVAGVVPSVGAAAGPP</sequence>
<feature type="region of interest" description="Disordered" evidence="1">
    <location>
        <begin position="197"/>
        <end position="282"/>
    </location>
</feature>
<feature type="compositionally biased region" description="Low complexity" evidence="1">
    <location>
        <begin position="231"/>
        <end position="243"/>
    </location>
</feature>
<feature type="compositionally biased region" description="Low complexity" evidence="1">
    <location>
        <begin position="214"/>
        <end position="224"/>
    </location>
</feature>
<protein>
    <submittedName>
        <fullName evidence="3">PH domain-containing protein</fullName>
    </submittedName>
</protein>
<evidence type="ECO:0000259" key="2">
    <source>
        <dbReference type="PROSITE" id="PS50003"/>
    </source>
</evidence>
<dbReference type="AlphaFoldDB" id="A0A5K3F734"/>
<dbReference type="Gene3D" id="2.30.29.30">
    <property type="entry name" value="Pleckstrin-homology domain (PH domain)/Phosphotyrosine-binding domain (PTB)"/>
    <property type="match status" value="1"/>
</dbReference>
<organism evidence="3">
    <name type="scientific">Mesocestoides corti</name>
    <name type="common">Flatworm</name>
    <dbReference type="NCBI Taxonomy" id="53468"/>
    <lineage>
        <taxon>Eukaryota</taxon>
        <taxon>Metazoa</taxon>
        <taxon>Spiralia</taxon>
        <taxon>Lophotrochozoa</taxon>
        <taxon>Platyhelminthes</taxon>
        <taxon>Cestoda</taxon>
        <taxon>Eucestoda</taxon>
        <taxon>Cyclophyllidea</taxon>
        <taxon>Mesocestoididae</taxon>
        <taxon>Mesocestoides</taxon>
    </lineage>
</organism>
<name>A0A5K3F734_MESCO</name>
<feature type="domain" description="PH" evidence="2">
    <location>
        <begin position="3"/>
        <end position="117"/>
    </location>
</feature>
<dbReference type="InterPro" id="IPR001849">
    <property type="entry name" value="PH_domain"/>
</dbReference>
<evidence type="ECO:0000313" key="3">
    <source>
        <dbReference type="WBParaSite" id="MCU_005955-RH"/>
    </source>
</evidence>
<dbReference type="InterPro" id="IPR011993">
    <property type="entry name" value="PH-like_dom_sf"/>
</dbReference>